<dbReference type="InterPro" id="IPR002912">
    <property type="entry name" value="ACT_dom"/>
</dbReference>
<feature type="binding site" evidence="19">
    <location>
        <position position="88"/>
    </location>
    <ligand>
        <name>substrate</name>
    </ligand>
</feature>
<keyword evidence="13" id="KW-0413">Isomerase</keyword>
<dbReference type="EC" id="5.4.99.5" evidence="6"/>
<dbReference type="AlphaFoldDB" id="U3U915"/>
<comment type="catalytic activity">
    <reaction evidence="1">
        <text>chorismate = prephenate</text>
        <dbReference type="Rhea" id="RHEA:13897"/>
        <dbReference type="ChEBI" id="CHEBI:29748"/>
        <dbReference type="ChEBI" id="CHEBI:29934"/>
        <dbReference type="EC" id="5.4.99.5"/>
    </reaction>
</comment>
<keyword evidence="14" id="KW-0456">Lyase</keyword>
<dbReference type="NCBIfam" id="TIGR01797">
    <property type="entry name" value="CM_P_1"/>
    <property type="match status" value="1"/>
</dbReference>
<dbReference type="eggNOG" id="COG0077">
    <property type="taxonomic scope" value="Bacteria"/>
</dbReference>
<feature type="site" description="Essential for prephenate dehydratase activity" evidence="20">
    <location>
        <position position="279"/>
    </location>
</feature>
<dbReference type="SMART" id="SM00830">
    <property type="entry name" value="CM_2"/>
    <property type="match status" value="1"/>
</dbReference>
<gene>
    <name evidence="24" type="primary">pheA</name>
    <name evidence="24" type="ORF">HHS_01930</name>
</gene>
<dbReference type="PROSITE" id="PS51671">
    <property type="entry name" value="ACT"/>
    <property type="match status" value="1"/>
</dbReference>
<dbReference type="Pfam" id="PF01817">
    <property type="entry name" value="CM_2"/>
    <property type="match status" value="1"/>
</dbReference>
<dbReference type="SUPFAM" id="SSF48600">
    <property type="entry name" value="Chorismate mutase II"/>
    <property type="match status" value="1"/>
</dbReference>
<evidence type="ECO:0000256" key="12">
    <source>
        <dbReference type="ARBA" id="ARBA00023222"/>
    </source>
</evidence>
<dbReference type="Proteomes" id="UP000016900">
    <property type="component" value="Chromosome"/>
</dbReference>
<evidence type="ECO:0000256" key="11">
    <source>
        <dbReference type="ARBA" id="ARBA00023141"/>
    </source>
</evidence>
<dbReference type="CDD" id="cd13631">
    <property type="entry name" value="PBP2_Ct-PDT_like"/>
    <property type="match status" value="1"/>
</dbReference>
<comment type="function">
    <text evidence="2">Catalyzes the Claisen rearrangement of chorismate to prephenate and the decarboxylation/dehydration of prephenate to phenylpyruvate.</text>
</comment>
<comment type="subcellular location">
    <subcellularLocation>
        <location evidence="3">Cytoplasm</location>
    </subcellularLocation>
</comment>
<proteinExistence type="predicted"/>
<dbReference type="CDD" id="cd04905">
    <property type="entry name" value="ACT_CM-PDT"/>
    <property type="match status" value="1"/>
</dbReference>
<feature type="binding site" evidence="19">
    <location>
        <position position="39"/>
    </location>
    <ligand>
        <name>substrate</name>
    </ligand>
</feature>
<dbReference type="InterPro" id="IPR036263">
    <property type="entry name" value="Chorismate_II_sf"/>
</dbReference>
<name>U3U915_9GAMM</name>
<dbReference type="KEGG" id="hhs:HHS_01930"/>
<dbReference type="InterPro" id="IPR008242">
    <property type="entry name" value="Chor_mutase/pphenate_deHydtase"/>
</dbReference>
<dbReference type="Gene3D" id="3.40.190.10">
    <property type="entry name" value="Periplasmic binding protein-like II"/>
    <property type="match status" value="2"/>
</dbReference>
<dbReference type="GO" id="GO:0004106">
    <property type="term" value="F:chorismate mutase activity"/>
    <property type="evidence" value="ECO:0007669"/>
    <property type="project" value="UniProtKB-EC"/>
</dbReference>
<feature type="binding site" evidence="19">
    <location>
        <position position="11"/>
    </location>
    <ligand>
        <name>substrate</name>
    </ligand>
</feature>
<dbReference type="PATRIC" id="fig|1235990.3.peg.193"/>
<dbReference type="GO" id="GO:0009094">
    <property type="term" value="P:L-phenylalanine biosynthetic process"/>
    <property type="evidence" value="ECO:0007669"/>
    <property type="project" value="UniProtKB-UniPathway"/>
</dbReference>
<dbReference type="SUPFAM" id="SSF55021">
    <property type="entry name" value="ACT-like"/>
    <property type="match status" value="1"/>
</dbReference>
<feature type="binding site" evidence="19">
    <location>
        <position position="28"/>
    </location>
    <ligand>
        <name>substrate</name>
    </ligand>
</feature>
<comment type="pathway">
    <text evidence="5">Metabolic intermediate biosynthesis; prephenate biosynthesis; prephenate from chorismate: step 1/1.</text>
</comment>
<dbReference type="InterPro" id="IPR002701">
    <property type="entry name" value="CM_II_prokaryot"/>
</dbReference>
<keyword evidence="10" id="KW-0028">Amino-acid biosynthesis</keyword>
<keyword evidence="9" id="KW-0963">Cytoplasm</keyword>
<feature type="domain" description="Prephenate dehydratase" evidence="22">
    <location>
        <begin position="105"/>
        <end position="286"/>
    </location>
</feature>
<evidence type="ECO:0000256" key="2">
    <source>
        <dbReference type="ARBA" id="ARBA00002364"/>
    </source>
</evidence>
<evidence type="ECO:0000256" key="10">
    <source>
        <dbReference type="ARBA" id="ARBA00022605"/>
    </source>
</evidence>
<dbReference type="EC" id="4.2.1.51" evidence="7"/>
<evidence type="ECO:0000256" key="1">
    <source>
        <dbReference type="ARBA" id="ARBA00000824"/>
    </source>
</evidence>
<comment type="catalytic activity">
    <reaction evidence="18">
        <text>prephenate + H(+) = 3-phenylpyruvate + CO2 + H2O</text>
        <dbReference type="Rhea" id="RHEA:21648"/>
        <dbReference type="ChEBI" id="CHEBI:15377"/>
        <dbReference type="ChEBI" id="CHEBI:15378"/>
        <dbReference type="ChEBI" id="CHEBI:16526"/>
        <dbReference type="ChEBI" id="CHEBI:18005"/>
        <dbReference type="ChEBI" id="CHEBI:29934"/>
        <dbReference type="EC" id="4.2.1.51"/>
    </reaction>
</comment>
<evidence type="ECO:0000256" key="9">
    <source>
        <dbReference type="ARBA" id="ARBA00022490"/>
    </source>
</evidence>
<dbReference type="NCBIfam" id="NF007910">
    <property type="entry name" value="PRK10622.1"/>
    <property type="match status" value="1"/>
</dbReference>
<dbReference type="PROSITE" id="PS00857">
    <property type="entry name" value="PREPHENATE_DEHYDR_1"/>
    <property type="match status" value="1"/>
</dbReference>
<keyword evidence="12" id="KW-0584">Phenylalanine biosynthesis</keyword>
<evidence type="ECO:0000256" key="7">
    <source>
        <dbReference type="ARBA" id="ARBA00013147"/>
    </source>
</evidence>
<feature type="domain" description="ACT" evidence="23">
    <location>
        <begin position="300"/>
        <end position="377"/>
    </location>
</feature>
<dbReference type="PANTHER" id="PTHR21022:SF19">
    <property type="entry name" value="PREPHENATE DEHYDRATASE-RELATED"/>
    <property type="match status" value="1"/>
</dbReference>
<evidence type="ECO:0000313" key="25">
    <source>
        <dbReference type="Proteomes" id="UP000016900"/>
    </source>
</evidence>
<dbReference type="InterPro" id="IPR018528">
    <property type="entry name" value="Preph_deHydtase_CS"/>
</dbReference>
<dbReference type="InterPro" id="IPR036979">
    <property type="entry name" value="CM_dom_sf"/>
</dbReference>
<dbReference type="UniPathway" id="UPA00120">
    <property type="reaction ID" value="UER00203"/>
</dbReference>
<keyword evidence="15" id="KW-0511">Multifunctional enzyme</keyword>
<evidence type="ECO:0000256" key="8">
    <source>
        <dbReference type="ARBA" id="ARBA00014401"/>
    </source>
</evidence>
<evidence type="ECO:0000256" key="16">
    <source>
        <dbReference type="ARBA" id="ARBA00031175"/>
    </source>
</evidence>
<dbReference type="FunFam" id="3.40.190.10:FF:000034">
    <property type="entry name" value="Chorismate mutase/prephenate dehydratase"/>
    <property type="match status" value="1"/>
</dbReference>
<reference evidence="24 25" key="1">
    <citation type="submission" date="2012-10" db="EMBL/GenBank/DDBJ databases">
        <title>Genome sequence of the symbiont of the pentatomidae stink bug Halyomorpha halys.</title>
        <authorList>
            <person name="Kobayashi H."/>
            <person name="Fujii-Muramatsu R."/>
            <person name="Takeishi K."/>
            <person name="Noda H."/>
        </authorList>
    </citation>
    <scope>NUCLEOTIDE SEQUENCE [LARGE SCALE GENOMIC DNA]</scope>
</reference>
<dbReference type="Gene3D" id="3.30.70.260">
    <property type="match status" value="1"/>
</dbReference>
<dbReference type="Pfam" id="PF00800">
    <property type="entry name" value="PDT"/>
    <property type="match status" value="1"/>
</dbReference>
<evidence type="ECO:0000256" key="14">
    <source>
        <dbReference type="ARBA" id="ARBA00023239"/>
    </source>
</evidence>
<dbReference type="InterPro" id="IPR045865">
    <property type="entry name" value="ACT-like_dom_sf"/>
</dbReference>
<feature type="domain" description="Chorismate mutase" evidence="21">
    <location>
        <begin position="1"/>
        <end position="92"/>
    </location>
</feature>
<dbReference type="OrthoDB" id="9802281at2"/>
<feature type="binding site" evidence="19">
    <location>
        <position position="48"/>
    </location>
    <ligand>
        <name>substrate</name>
    </ligand>
</feature>
<evidence type="ECO:0000256" key="17">
    <source>
        <dbReference type="ARBA" id="ARBA00031520"/>
    </source>
</evidence>
<dbReference type="eggNOG" id="COG1605">
    <property type="taxonomic scope" value="Bacteria"/>
</dbReference>
<dbReference type="InterPro" id="IPR010952">
    <property type="entry name" value="CM_P_1"/>
</dbReference>
<dbReference type="EMBL" id="AP012554">
    <property type="protein sequence ID" value="BAO00163.1"/>
    <property type="molecule type" value="Genomic_DNA"/>
</dbReference>
<evidence type="ECO:0000256" key="4">
    <source>
        <dbReference type="ARBA" id="ARBA00004741"/>
    </source>
</evidence>
<organism evidence="24 25">
    <name type="scientific">Candidatus Pantoea carbekii</name>
    <dbReference type="NCBI Taxonomy" id="1235990"/>
    <lineage>
        <taxon>Bacteria</taxon>
        <taxon>Pseudomonadati</taxon>
        <taxon>Pseudomonadota</taxon>
        <taxon>Gammaproteobacteria</taxon>
        <taxon>Enterobacterales</taxon>
        <taxon>Erwiniaceae</taxon>
        <taxon>Pantoea</taxon>
    </lineage>
</organism>
<dbReference type="PROSITE" id="PS51168">
    <property type="entry name" value="CHORISMATE_MUT_2"/>
    <property type="match status" value="1"/>
</dbReference>
<evidence type="ECO:0000259" key="22">
    <source>
        <dbReference type="PROSITE" id="PS51171"/>
    </source>
</evidence>
<dbReference type="PANTHER" id="PTHR21022">
    <property type="entry name" value="PREPHENATE DEHYDRATASE P PROTEIN"/>
    <property type="match status" value="1"/>
</dbReference>
<dbReference type="SUPFAM" id="SSF53850">
    <property type="entry name" value="Periplasmic binding protein-like II"/>
    <property type="match status" value="1"/>
</dbReference>
<dbReference type="GO" id="GO:0046417">
    <property type="term" value="P:chorismate metabolic process"/>
    <property type="evidence" value="ECO:0007669"/>
    <property type="project" value="InterPro"/>
</dbReference>
<evidence type="ECO:0000259" key="23">
    <source>
        <dbReference type="PROSITE" id="PS51671"/>
    </source>
</evidence>
<evidence type="ECO:0000256" key="3">
    <source>
        <dbReference type="ARBA" id="ARBA00004496"/>
    </source>
</evidence>
<feature type="binding site" evidence="19">
    <location>
        <position position="52"/>
    </location>
    <ligand>
        <name>substrate</name>
    </ligand>
</feature>
<evidence type="ECO:0000313" key="24">
    <source>
        <dbReference type="EMBL" id="BAO00163.1"/>
    </source>
</evidence>
<dbReference type="Gene3D" id="1.20.59.10">
    <property type="entry name" value="Chorismate mutase"/>
    <property type="match status" value="1"/>
</dbReference>
<dbReference type="GO" id="GO:0004664">
    <property type="term" value="F:prephenate dehydratase activity"/>
    <property type="evidence" value="ECO:0007669"/>
    <property type="project" value="UniProtKB-EC"/>
</dbReference>
<evidence type="ECO:0000256" key="5">
    <source>
        <dbReference type="ARBA" id="ARBA00004817"/>
    </source>
</evidence>
<feature type="binding site" evidence="19">
    <location>
        <position position="84"/>
    </location>
    <ligand>
        <name>substrate</name>
    </ligand>
</feature>
<evidence type="ECO:0000256" key="19">
    <source>
        <dbReference type="PIRSR" id="PIRSR001500-1"/>
    </source>
</evidence>
<keyword evidence="11" id="KW-0057">Aromatic amino acid biosynthesis</keyword>
<dbReference type="STRING" id="1235990.BMSBPS_0657"/>
<keyword evidence="25" id="KW-1185">Reference proteome</keyword>
<evidence type="ECO:0000256" key="18">
    <source>
        <dbReference type="ARBA" id="ARBA00047848"/>
    </source>
</evidence>
<dbReference type="InterPro" id="IPR001086">
    <property type="entry name" value="Preph_deHydtase"/>
</dbReference>
<sequence>MNLEHPLLILRDKISNLDRKLLMLLAKRRSLVIQLAKEKLFRHHPIRDIEREHTLFENLSILAKKYQLDIHHITRLFQLVIEDSILTQQVILQKNINHLHTHEPRIAFLGPKGSYSHLAARKYASYHFDLIVENNFLKFDDIIQAVESGQADYAIMPIENTTSGSINDVYDLLQKTTLSIIGEVIIPIEHCILVNNTDSTLQTIEIVYSHPQPFQQCSLFVNRFPQWKNQYTESTAAAMEKVAHMNSPKVAALGSEAGGKIYGLEVLARNVANQYQNYTRFIVLARQPIEVSIQVPAKITLIIATGQQAGALVEVLLVLRKYDFIITKLENRPISGNPWQEIFYIDIQAHLQLDTMQTALQELNKLTHSLKILGCYPCEKTVPIE</sequence>
<evidence type="ECO:0000259" key="21">
    <source>
        <dbReference type="PROSITE" id="PS51168"/>
    </source>
</evidence>
<accession>U3U915</accession>
<dbReference type="PROSITE" id="PS51171">
    <property type="entry name" value="PREPHENATE_DEHYDR_3"/>
    <property type="match status" value="1"/>
</dbReference>
<comment type="pathway">
    <text evidence="4">Amino-acid biosynthesis; L-phenylalanine biosynthesis; phenylpyruvate from prephenate: step 1/1.</text>
</comment>
<dbReference type="PIRSF" id="PIRSF001500">
    <property type="entry name" value="Chor_mut_pdt_Ppr"/>
    <property type="match status" value="1"/>
</dbReference>
<dbReference type="GO" id="GO:0005737">
    <property type="term" value="C:cytoplasm"/>
    <property type="evidence" value="ECO:0007669"/>
    <property type="project" value="UniProtKB-SubCell"/>
</dbReference>
<protein>
    <recommendedName>
        <fullName evidence="8">Bifunctional chorismate mutase/prephenate dehydratase</fullName>
        <ecNumber evidence="7">4.2.1.51</ecNumber>
        <ecNumber evidence="6">5.4.99.5</ecNumber>
    </recommendedName>
    <alternativeName>
        <fullName evidence="17">Chorismate mutase-prephenate dehydratase</fullName>
    </alternativeName>
    <alternativeName>
        <fullName evidence="16">p-protein</fullName>
    </alternativeName>
</protein>
<dbReference type="UniPathway" id="UPA00121">
    <property type="reaction ID" value="UER00345"/>
</dbReference>
<evidence type="ECO:0000256" key="20">
    <source>
        <dbReference type="PIRSR" id="PIRSR001500-2"/>
    </source>
</evidence>
<evidence type="ECO:0000256" key="15">
    <source>
        <dbReference type="ARBA" id="ARBA00023268"/>
    </source>
</evidence>
<evidence type="ECO:0000256" key="6">
    <source>
        <dbReference type="ARBA" id="ARBA00012404"/>
    </source>
</evidence>
<dbReference type="FunFam" id="3.40.190.10:FF:000044">
    <property type="entry name" value="Chorismate mutase/prephenate dehydratase"/>
    <property type="match status" value="1"/>
</dbReference>
<evidence type="ECO:0000256" key="13">
    <source>
        <dbReference type="ARBA" id="ARBA00023235"/>
    </source>
</evidence>